<organism evidence="1 2">
    <name type="scientific">Hanseniaspora guilliermondii</name>
    <dbReference type="NCBI Taxonomy" id="56406"/>
    <lineage>
        <taxon>Eukaryota</taxon>
        <taxon>Fungi</taxon>
        <taxon>Dikarya</taxon>
        <taxon>Ascomycota</taxon>
        <taxon>Saccharomycotina</taxon>
        <taxon>Saccharomycetes</taxon>
        <taxon>Saccharomycodales</taxon>
        <taxon>Saccharomycodaceae</taxon>
        <taxon>Hanseniaspora</taxon>
    </lineage>
</organism>
<dbReference type="AlphaFoldDB" id="A0A1L0CNQ7"/>
<proteinExistence type="predicted"/>
<sequence length="919" mass="108713">MQSNNNSIQNLYNFCSTNCYNIKDYNVYYNEILHYTEAIIFQELNKNCIIENYDKNILTNITYENLIIKKVKNKLANYQSLSNCDENVHISFLNELLKVLVKSYVIYNYNNINYKRILLEMIYLIFLNKKNDKKTPLLNLKIIDYLISQNKIVKNVFLEGIDCSYKDISYLSITFVKAYKQVIFSENQQNLIDIIKNNYMSISSKEKLIQVFNSENETAYFQEYFLLKITNLVNNMNIKNEEANFKIINENLILLKKFIPSHQQDATGLFEIMNKVISVIKLYITGDPNIDLTNEYKIIISYKIYSNIIDIFNQNLSMVSVDYIHELLLTLSNSACIHITVPLYETLLKPTNDGQKIKYLNNLNIALKEYHHYGRRFGAIPYMYQQIFSTLDKTLLVGQEYQNFEYTALNFEIKLAILPYLNNFKDELIWVFKYKPQRDYVMDTYIVRLITGIINFTLTKLKSKNYKVFKECVSSIVSWINSDDSYDKMLLGVLAQLVKNKSFVSRLNINWERLSHHSNWLIRKTAAELFYICNTRNFDLIAYISNIFKQGQNDDNSLQYHLFVLNCYYEDKTAKNIDVTSLVKFYEEFLVICKNKYLRLQVFKNINECDLLRIAFNQRQNYFKDVEIINQKSCGVNELTVRELLDIYNEKLLMKVLKSTEYYELALDYMLIKDLSVPFDDLFNQLLKIYEVEKYEFIKLKIVKVVEMLTKFDISCIQKLHSLDDEVHNHDLRQEFEVLDLNNYWNYFSDEDETKRLISLKKAIVSKNELKMYQFENDTDSVLITNLYNSLNLPLLSSIMNTLDHEKVNKELAEILEILLKELQDDYFEMDKKCSSKNTLFEVDNFHNISNLWWYIYLLTKGGNVIDYNLSSEVSKLLKTAELKSSSANEIDIRLLAVSRIIGYKDFTNSYYIATMNHL</sequence>
<dbReference type="EMBL" id="FQNF01000054">
    <property type="protein sequence ID" value="SGZ40541.1"/>
    <property type="molecule type" value="Genomic_DNA"/>
</dbReference>
<keyword evidence="2" id="KW-1185">Reference proteome</keyword>
<reference evidence="2" key="1">
    <citation type="submission" date="2016-11" db="EMBL/GenBank/DDBJ databases">
        <authorList>
            <person name="Guldener U."/>
        </authorList>
    </citation>
    <scope>NUCLEOTIDE SEQUENCE [LARGE SCALE GENOMIC DNA]</scope>
</reference>
<name>A0A1L0CNQ7_9ASCO</name>
<dbReference type="Proteomes" id="UP000183365">
    <property type="component" value="Unassembled WGS sequence"/>
</dbReference>
<dbReference type="OrthoDB" id="3973098at2759"/>
<dbReference type="VEuPathDB" id="FungiDB:HGUI_02741"/>
<accession>A0A1L0CNQ7</accession>
<evidence type="ECO:0000313" key="1">
    <source>
        <dbReference type="EMBL" id="SGZ40541.1"/>
    </source>
</evidence>
<evidence type="ECO:0000313" key="2">
    <source>
        <dbReference type="Proteomes" id="UP000183365"/>
    </source>
</evidence>
<protein>
    <submittedName>
        <fullName evidence="1">Uncharacterized protein</fullName>
    </submittedName>
</protein>
<gene>
    <name evidence="1" type="ORF">HGUI_02741</name>
</gene>